<dbReference type="InterPro" id="IPR035965">
    <property type="entry name" value="PAS-like_dom_sf"/>
</dbReference>
<keyword evidence="9 12" id="KW-1133">Transmembrane helix</keyword>
<feature type="transmembrane region" description="Helical" evidence="12">
    <location>
        <begin position="165"/>
        <end position="187"/>
    </location>
</feature>
<dbReference type="RefSeq" id="WP_034959522.1">
    <property type="nucleotide sequence ID" value="NZ_JMIW01000003.1"/>
</dbReference>
<dbReference type="PROSITE" id="PS50110">
    <property type="entry name" value="RESPONSE_REGULATORY"/>
    <property type="match status" value="1"/>
</dbReference>
<feature type="transmembrane region" description="Helical" evidence="12">
    <location>
        <begin position="199"/>
        <end position="226"/>
    </location>
</feature>
<keyword evidence="5 11" id="KW-0597">Phosphoprotein</keyword>
<dbReference type="Gene3D" id="3.30.565.10">
    <property type="entry name" value="Histidine kinase-like ATPase, C-terminal domain"/>
    <property type="match status" value="1"/>
</dbReference>
<dbReference type="Pfam" id="PF12860">
    <property type="entry name" value="PAS_7"/>
    <property type="match status" value="1"/>
</dbReference>
<feature type="transmembrane region" description="Helical" evidence="12">
    <location>
        <begin position="51"/>
        <end position="74"/>
    </location>
</feature>
<dbReference type="Pfam" id="PF00072">
    <property type="entry name" value="Response_reg"/>
    <property type="match status" value="1"/>
</dbReference>
<evidence type="ECO:0000256" key="2">
    <source>
        <dbReference type="ARBA" id="ARBA00004141"/>
    </source>
</evidence>
<dbReference type="SUPFAM" id="SSF55785">
    <property type="entry name" value="PYP-like sensor domain (PAS domain)"/>
    <property type="match status" value="1"/>
</dbReference>
<dbReference type="PANTHER" id="PTHR43047">
    <property type="entry name" value="TWO-COMPONENT HISTIDINE PROTEIN KINASE"/>
    <property type="match status" value="1"/>
</dbReference>
<dbReference type="Proteomes" id="UP000027647">
    <property type="component" value="Unassembled WGS sequence"/>
</dbReference>
<dbReference type="OrthoDB" id="9764438at2"/>
<organism evidence="15 16">
    <name type="scientific">Erythrobacter longus</name>
    <dbReference type="NCBI Taxonomy" id="1044"/>
    <lineage>
        <taxon>Bacteria</taxon>
        <taxon>Pseudomonadati</taxon>
        <taxon>Pseudomonadota</taxon>
        <taxon>Alphaproteobacteria</taxon>
        <taxon>Sphingomonadales</taxon>
        <taxon>Erythrobacteraceae</taxon>
        <taxon>Erythrobacter/Porphyrobacter group</taxon>
        <taxon>Erythrobacter</taxon>
    </lineage>
</organism>
<feature type="transmembrane region" description="Helical" evidence="12">
    <location>
        <begin position="412"/>
        <end position="435"/>
    </location>
</feature>
<dbReference type="PRINTS" id="PR00344">
    <property type="entry name" value="BCTRLSENSOR"/>
</dbReference>
<evidence type="ECO:0000256" key="6">
    <source>
        <dbReference type="ARBA" id="ARBA00022679"/>
    </source>
</evidence>
<dbReference type="Pfam" id="PF02518">
    <property type="entry name" value="HATPase_c"/>
    <property type="match status" value="1"/>
</dbReference>
<dbReference type="Gene3D" id="3.40.50.2300">
    <property type="match status" value="1"/>
</dbReference>
<gene>
    <name evidence="15" type="ORF">EH31_08120</name>
</gene>
<dbReference type="Gene3D" id="1.10.287.130">
    <property type="match status" value="1"/>
</dbReference>
<feature type="modified residue" description="4-aspartylphosphate" evidence="11">
    <location>
        <position position="1064"/>
    </location>
</feature>
<dbReference type="SUPFAM" id="SSF47384">
    <property type="entry name" value="Homodimeric domain of signal transducing histidine kinase"/>
    <property type="match status" value="1"/>
</dbReference>
<evidence type="ECO:0000256" key="8">
    <source>
        <dbReference type="ARBA" id="ARBA00022777"/>
    </source>
</evidence>
<evidence type="ECO:0000259" key="14">
    <source>
        <dbReference type="PROSITE" id="PS50110"/>
    </source>
</evidence>
<dbReference type="SMART" id="SM00448">
    <property type="entry name" value="REC"/>
    <property type="match status" value="1"/>
</dbReference>
<name>A0A074M9G0_ERYLO</name>
<evidence type="ECO:0000256" key="9">
    <source>
        <dbReference type="ARBA" id="ARBA00022989"/>
    </source>
</evidence>
<comment type="catalytic activity">
    <reaction evidence="1">
        <text>ATP + protein L-histidine = ADP + protein N-phospho-L-histidine.</text>
        <dbReference type="EC" id="2.7.13.3"/>
    </reaction>
</comment>
<proteinExistence type="inferred from homology"/>
<dbReference type="InterPro" id="IPR038377">
    <property type="entry name" value="Na/Glc_symporter_sf"/>
</dbReference>
<dbReference type="EMBL" id="JMIW01000003">
    <property type="protein sequence ID" value="KEO90049.1"/>
    <property type="molecule type" value="Genomic_DNA"/>
</dbReference>
<feature type="transmembrane region" description="Helical" evidence="12">
    <location>
        <begin position="80"/>
        <end position="98"/>
    </location>
</feature>
<feature type="transmembrane region" description="Helical" evidence="12">
    <location>
        <begin position="125"/>
        <end position="145"/>
    </location>
</feature>
<evidence type="ECO:0000256" key="11">
    <source>
        <dbReference type="PROSITE-ProRule" id="PRU00169"/>
    </source>
</evidence>
<keyword evidence="6" id="KW-0808">Transferase</keyword>
<dbReference type="PANTHER" id="PTHR43047:SF9">
    <property type="entry name" value="HISTIDINE KINASE"/>
    <property type="match status" value="1"/>
</dbReference>
<feature type="domain" description="Histidine kinase" evidence="13">
    <location>
        <begin position="772"/>
        <end position="995"/>
    </location>
</feature>
<dbReference type="GO" id="GO:0009927">
    <property type="term" value="F:histidine phosphotransfer kinase activity"/>
    <property type="evidence" value="ECO:0007669"/>
    <property type="project" value="TreeGrafter"/>
</dbReference>
<evidence type="ECO:0000313" key="16">
    <source>
        <dbReference type="Proteomes" id="UP000027647"/>
    </source>
</evidence>
<dbReference type="SUPFAM" id="SSF52172">
    <property type="entry name" value="CheY-like"/>
    <property type="match status" value="1"/>
</dbReference>
<comment type="similarity">
    <text evidence="3">Belongs to the sodium:solute symporter (SSF) (TC 2.A.21) family.</text>
</comment>
<dbReference type="Gene3D" id="3.30.450.20">
    <property type="entry name" value="PAS domain"/>
    <property type="match status" value="1"/>
</dbReference>
<dbReference type="SMART" id="SM00388">
    <property type="entry name" value="HisKA"/>
    <property type="match status" value="1"/>
</dbReference>
<dbReference type="InterPro" id="IPR003661">
    <property type="entry name" value="HisK_dim/P_dom"/>
</dbReference>
<comment type="subcellular location">
    <subcellularLocation>
        <location evidence="2">Membrane</location>
        <topology evidence="2">Multi-pass membrane protein</topology>
    </subcellularLocation>
</comment>
<dbReference type="SMART" id="SM00387">
    <property type="entry name" value="HATPase_c"/>
    <property type="match status" value="1"/>
</dbReference>
<dbReference type="CDD" id="cd00082">
    <property type="entry name" value="HisKA"/>
    <property type="match status" value="1"/>
</dbReference>
<dbReference type="AlphaFoldDB" id="A0A074M9G0"/>
<dbReference type="EC" id="2.7.13.3" evidence="4"/>
<keyword evidence="16" id="KW-1185">Reference proteome</keyword>
<dbReference type="InterPro" id="IPR003594">
    <property type="entry name" value="HATPase_dom"/>
</dbReference>
<evidence type="ECO:0000256" key="7">
    <source>
        <dbReference type="ARBA" id="ARBA00022692"/>
    </source>
</evidence>
<feature type="transmembrane region" description="Helical" evidence="12">
    <location>
        <begin position="329"/>
        <end position="353"/>
    </location>
</feature>
<dbReference type="InterPro" id="IPR001789">
    <property type="entry name" value="Sig_transdc_resp-reg_receiver"/>
</dbReference>
<dbReference type="Pfam" id="PF00512">
    <property type="entry name" value="HisKA"/>
    <property type="match status" value="1"/>
</dbReference>
<dbReference type="eggNOG" id="COG4251">
    <property type="taxonomic scope" value="Bacteria"/>
</dbReference>
<dbReference type="InterPro" id="IPR011006">
    <property type="entry name" value="CheY-like_superfamily"/>
</dbReference>
<dbReference type="STRING" id="1044.EH31_08120"/>
<dbReference type="CDD" id="cd00156">
    <property type="entry name" value="REC"/>
    <property type="match status" value="1"/>
</dbReference>
<dbReference type="SUPFAM" id="SSF55874">
    <property type="entry name" value="ATPase domain of HSP90 chaperone/DNA topoisomerase II/histidine kinase"/>
    <property type="match status" value="1"/>
</dbReference>
<evidence type="ECO:0000313" key="15">
    <source>
        <dbReference type="EMBL" id="KEO90049.1"/>
    </source>
</evidence>
<dbReference type="InterPro" id="IPR005467">
    <property type="entry name" value="His_kinase_dom"/>
</dbReference>
<feature type="domain" description="Response regulatory" evidence="14">
    <location>
        <begin position="1016"/>
        <end position="1130"/>
    </location>
</feature>
<dbReference type="InterPro" id="IPR036097">
    <property type="entry name" value="HisK_dim/P_sf"/>
</dbReference>
<keyword evidence="10 12" id="KW-0472">Membrane</keyword>
<dbReference type="Gene3D" id="1.20.1730.10">
    <property type="entry name" value="Sodium/glucose cotransporter"/>
    <property type="match status" value="1"/>
</dbReference>
<feature type="transmembrane region" description="Helical" evidence="12">
    <location>
        <begin position="6"/>
        <end position="23"/>
    </location>
</feature>
<dbReference type="InterPro" id="IPR001734">
    <property type="entry name" value="Na/solute_symporter"/>
</dbReference>
<feature type="transmembrane region" description="Helical" evidence="12">
    <location>
        <begin position="442"/>
        <end position="466"/>
    </location>
</feature>
<dbReference type="PROSITE" id="PS50283">
    <property type="entry name" value="NA_SOLUT_SYMP_3"/>
    <property type="match status" value="1"/>
</dbReference>
<evidence type="ECO:0000256" key="5">
    <source>
        <dbReference type="ARBA" id="ARBA00022553"/>
    </source>
</evidence>
<feature type="transmembrane region" description="Helical" evidence="12">
    <location>
        <begin position="246"/>
        <end position="263"/>
    </location>
</feature>
<evidence type="ECO:0000256" key="1">
    <source>
        <dbReference type="ARBA" id="ARBA00000085"/>
    </source>
</evidence>
<evidence type="ECO:0000256" key="3">
    <source>
        <dbReference type="ARBA" id="ARBA00006434"/>
    </source>
</evidence>
<dbReference type="InterPro" id="IPR004358">
    <property type="entry name" value="Sig_transdc_His_kin-like_C"/>
</dbReference>
<evidence type="ECO:0000259" key="13">
    <source>
        <dbReference type="PROSITE" id="PS50109"/>
    </source>
</evidence>
<protein>
    <recommendedName>
        <fullName evidence="4">histidine kinase</fullName>
        <ecNumber evidence="4">2.7.13.3</ecNumber>
    </recommendedName>
</protein>
<comment type="caution">
    <text evidence="15">The sequence shown here is derived from an EMBL/GenBank/DDBJ whole genome shotgun (WGS) entry which is preliminary data.</text>
</comment>
<evidence type="ECO:0000256" key="4">
    <source>
        <dbReference type="ARBA" id="ARBA00012438"/>
    </source>
</evidence>
<dbReference type="PROSITE" id="PS50109">
    <property type="entry name" value="HIS_KIN"/>
    <property type="match status" value="1"/>
</dbReference>
<dbReference type="GO" id="GO:0005886">
    <property type="term" value="C:plasma membrane"/>
    <property type="evidence" value="ECO:0007669"/>
    <property type="project" value="TreeGrafter"/>
</dbReference>
<dbReference type="eggNOG" id="COG0591">
    <property type="taxonomic scope" value="Bacteria"/>
</dbReference>
<accession>A0A074M9G0</accession>
<keyword evidence="7 12" id="KW-0812">Transmembrane</keyword>
<dbReference type="InterPro" id="IPR036890">
    <property type="entry name" value="HATPase_C_sf"/>
</dbReference>
<feature type="transmembrane region" description="Helical" evidence="12">
    <location>
        <begin position="389"/>
        <end position="406"/>
    </location>
</feature>
<evidence type="ECO:0000256" key="12">
    <source>
        <dbReference type="SAM" id="Phobius"/>
    </source>
</evidence>
<sequence length="1146" mass="121550">MMFGAAIAAATAYLGFLFWLAHWQDRVSVNGSGVGPSGGQVAAWLKRRSGIIFGLSLGVYCTSWTFFGGVGTAASAGLDFLPIYLGPILVFTLGFGLVRKILAQSKAQHSTSIADFLSARYGKSAGVAALVAIIATAGSLPYMALQLRSVGTSMLVLSPGLAGEVATNELVLLITGLMALFAILFGARRADHPGQNTGMVLTIAVESAVKLVALFAVAALAVVLLSGAGDTALEAGQVFAWSQIDARFWTLTLIAGCAALCLPRQFHMTFIEASSERPDGPMHWAFPLYLLAIALVIIPIVLAGLSVLPKATNPDMIVLALPLSQGMDALALLVFIGGFSASAGMIVVASVALSTMITNDLIAPVLFKSELTGQGDRTRIAERVLMTRRLVIGGLLLFVYLFYLGFGTLETLAGLGTLAFAAAAQFAPGLVLGMISEAGNKVGMIAGLMIGFVLWLVLLIMPLALATPAPFAIHADPLVSGVLLSLGANTLTYWMASFLYPPSLIDASQAAAFAGTPSPGSKPRLATNKTVADIRLLLAQFVGQRRANDAILAMPGEHLDNHLADQAMIEMAERTISGVIGSSSARMLIHSWSGGDTIALPEVVAMFGETNKRLSFSGELLQIAIENIDQGIALVDAEMRLVAWNMRYQELFDLPGELVSVGTPIARLIRFNLARTALGQDEVEAQVERRLAHMRAGKEHRIESEQFDGRTMRIVGSPAPGGGYVTSYTDITADRRAEQALEEMVSERTQQLSEANKALEQATRSKTRFLAAASHDLIQPLNAARLFASALGEEVAGRQKLEQLVQDLDGSIISADRLIRALLDISKLDSGGVQPRLESVAIDHVFDEIIGEFSVQAKAKSLDFRRVRTSAFVETDRALFTSIVRNLVSNAIRYTQKGRILLGVRRVGKKGGAKGGAKGSGGIQVCVHDTGRGIAPEDRAAIFDEFNRGSSSDREGLGLGLAIVRRTARLLDIHVETTSQLGVGSRFSLHMTPIAWRTPCAAVATPVESHGLAPANVLVIDNDPAVLTATSALLEKWGLGVTCAASQAEGEILCPTAPDVVVMDYRLNGDERGDGVYLALCEYWQTRPPAILLTAEASEETDIAAQTMGATRLLKPSSPAALRALISKCIADNEMKSQIAAQSATG</sequence>
<reference evidence="15 16" key="1">
    <citation type="submission" date="2014-04" db="EMBL/GenBank/DDBJ databases">
        <title>A comprehensive comparison of genomes of Erythrobacter spp. strains.</title>
        <authorList>
            <person name="Zheng Q."/>
        </authorList>
    </citation>
    <scope>NUCLEOTIDE SEQUENCE [LARGE SCALE GENOMIC DNA]</scope>
    <source>
        <strain evidence="15 16">DSM 6997</strain>
    </source>
</reference>
<evidence type="ECO:0000256" key="10">
    <source>
        <dbReference type="ARBA" id="ARBA00023136"/>
    </source>
</evidence>
<dbReference type="GO" id="GO:0000155">
    <property type="term" value="F:phosphorelay sensor kinase activity"/>
    <property type="evidence" value="ECO:0007669"/>
    <property type="project" value="InterPro"/>
</dbReference>
<dbReference type="GO" id="GO:0022857">
    <property type="term" value="F:transmembrane transporter activity"/>
    <property type="evidence" value="ECO:0007669"/>
    <property type="project" value="InterPro"/>
</dbReference>
<feature type="transmembrane region" description="Helical" evidence="12">
    <location>
        <begin position="284"/>
        <end position="309"/>
    </location>
</feature>
<keyword evidence="8" id="KW-0418">Kinase</keyword>